<dbReference type="InterPro" id="IPR002081">
    <property type="entry name" value="Cryptochrome/DNA_photolyase_1"/>
</dbReference>
<dbReference type="InterPro" id="IPR036134">
    <property type="entry name" value="Crypto/Photolyase_FAD-like_sf"/>
</dbReference>
<dbReference type="Gene3D" id="1.25.40.80">
    <property type="match status" value="1"/>
</dbReference>
<dbReference type="PANTHER" id="PTHR11455">
    <property type="entry name" value="CRYPTOCHROME"/>
    <property type="match status" value="1"/>
</dbReference>
<evidence type="ECO:0000256" key="6">
    <source>
        <dbReference type="RuleBase" id="RU367151"/>
    </source>
</evidence>
<accession>A0ABS9SAX7</accession>
<sequence length="481" mass="54361">MNSTIDIVWLQDDLRIADNPLLHFTSPPSYLLCLYVLDEQWLVPLIDGETTPRIGSARLRFLWQSLMELRGELLQRGSDLLVRIGKPSKVVLELASSLNVRQVRVAGHPGVEESTHIQAVAQGLPSEMSLDCQESGRLFERHSLPFGCEALPESFSAFRRSVEQACVIPSSRCAPVTLPPWPEAPRGFPPLKAVCEQSATWEPDARQGYIFRGGESAAHARLKHYLWSQRGGETYKKTRNGLLGANFSTRVSPWLARGCLSARQVNDAVKAWEAKHGSNESSYWITFELLWREYFILAAEQEGAKMYGAGPPATPCDAFDAWRNGVTGLPFVDAAMLELRHTGWLSNRARQNVASFLVKDLKVDWRLGALWFEHCLIDYDVASNWGNWRYIAGVGRDPRQDRYFNVLKQAGHYDPQGLYVAHWLKKLEKLPHGLARHQPWRADPLAFEAPCVVPEQWERWLIPCQEAVEPDEPTVIASITK</sequence>
<dbReference type="InterPro" id="IPR014133">
    <property type="entry name" value="Cry_DASH"/>
</dbReference>
<proteinExistence type="inferred from homology"/>
<evidence type="ECO:0000256" key="1">
    <source>
        <dbReference type="ARBA" id="ARBA00005862"/>
    </source>
</evidence>
<dbReference type="NCBIfam" id="TIGR02765">
    <property type="entry name" value="crypto_DASH"/>
    <property type="match status" value="1"/>
</dbReference>
<comment type="function">
    <text evidence="6">May have a photoreceptor function.</text>
</comment>
<comment type="caution">
    <text evidence="8">The sequence shown here is derived from an EMBL/GenBank/DDBJ whole genome shotgun (WGS) entry which is preliminary data.</text>
</comment>
<reference evidence="8 9" key="1">
    <citation type="submission" date="2022-03" db="EMBL/GenBank/DDBJ databases">
        <title>Genomic signatures underlying metal tolerance in selected Arctic bacterial isolates.</title>
        <authorList>
            <person name="Thomas F.A."/>
            <person name="Venkatachalam S."/>
            <person name="Krishnan K.P."/>
        </authorList>
    </citation>
    <scope>NUCLEOTIDE SEQUENCE [LARGE SCALE GENOMIC DNA]</scope>
    <source>
        <strain evidence="8 9">HM116</strain>
    </source>
</reference>
<dbReference type="InterPro" id="IPR014729">
    <property type="entry name" value="Rossmann-like_a/b/a_fold"/>
</dbReference>
<dbReference type="RefSeq" id="WP_240719538.1">
    <property type="nucleotide sequence ID" value="NZ_JAKVTW010000017.1"/>
</dbReference>
<dbReference type="SUPFAM" id="SSF48173">
    <property type="entry name" value="Cryptochrome/photolyase FAD-binding domain"/>
    <property type="match status" value="1"/>
</dbReference>
<evidence type="ECO:0000256" key="3">
    <source>
        <dbReference type="ARBA" id="ARBA00022630"/>
    </source>
</evidence>
<dbReference type="InterPro" id="IPR036155">
    <property type="entry name" value="Crypto/Photolyase_N_sf"/>
</dbReference>
<dbReference type="Gene3D" id="3.40.50.620">
    <property type="entry name" value="HUPs"/>
    <property type="match status" value="1"/>
</dbReference>
<evidence type="ECO:0000313" key="9">
    <source>
        <dbReference type="Proteomes" id="UP001320609"/>
    </source>
</evidence>
<comment type="cofactor">
    <cofactor evidence="6">
        <name>FAD</name>
        <dbReference type="ChEBI" id="CHEBI:57692"/>
    </cofactor>
    <text evidence="6">Binds 1 FAD per subunit.</text>
</comment>
<dbReference type="PANTHER" id="PTHR11455:SF22">
    <property type="entry name" value="CRYPTOCHROME DASH"/>
    <property type="match status" value="1"/>
</dbReference>
<dbReference type="SUPFAM" id="SSF52425">
    <property type="entry name" value="Cryptochrome/photolyase, N-terminal domain"/>
    <property type="match status" value="1"/>
</dbReference>
<dbReference type="PRINTS" id="PR00147">
    <property type="entry name" value="DNAPHOTLYASE"/>
</dbReference>
<gene>
    <name evidence="8" type="ORF">MLE19_18150</name>
</gene>
<dbReference type="Pfam" id="PF00875">
    <property type="entry name" value="DNA_photolyase"/>
    <property type="match status" value="1"/>
</dbReference>
<evidence type="ECO:0000256" key="5">
    <source>
        <dbReference type="ARBA" id="ARBA00022991"/>
    </source>
</evidence>
<dbReference type="EMBL" id="JAKVTW010000017">
    <property type="protein sequence ID" value="MCH4813259.1"/>
    <property type="molecule type" value="Genomic_DNA"/>
</dbReference>
<dbReference type="PROSITE" id="PS51645">
    <property type="entry name" value="PHR_CRY_ALPHA_BETA"/>
    <property type="match status" value="1"/>
</dbReference>
<evidence type="ECO:0000313" key="8">
    <source>
        <dbReference type="EMBL" id="MCH4813259.1"/>
    </source>
</evidence>
<organism evidence="8 9">
    <name type="scientific">Vreelandella neptunia</name>
    <dbReference type="NCBI Taxonomy" id="115551"/>
    <lineage>
        <taxon>Bacteria</taxon>
        <taxon>Pseudomonadati</taxon>
        <taxon>Pseudomonadota</taxon>
        <taxon>Gammaproteobacteria</taxon>
        <taxon>Oceanospirillales</taxon>
        <taxon>Halomonadaceae</taxon>
        <taxon>Vreelandella</taxon>
    </lineage>
</organism>
<dbReference type="Gene3D" id="1.10.579.10">
    <property type="entry name" value="DNA Cyclobutane Dipyrimidine Photolyase, subunit A, domain 3"/>
    <property type="match status" value="1"/>
</dbReference>
<dbReference type="InterPro" id="IPR005101">
    <property type="entry name" value="Cryptochr/Photolyase_FAD-bd"/>
</dbReference>
<evidence type="ECO:0000256" key="2">
    <source>
        <dbReference type="ARBA" id="ARBA00017881"/>
    </source>
</evidence>
<evidence type="ECO:0000259" key="7">
    <source>
        <dbReference type="PROSITE" id="PS51645"/>
    </source>
</evidence>
<name>A0ABS9SAX7_9GAMM</name>
<keyword evidence="4 6" id="KW-0274">FAD</keyword>
<protein>
    <recommendedName>
        <fullName evidence="2 6">Cryptochrome DASH</fullName>
    </recommendedName>
</protein>
<dbReference type="InterPro" id="IPR006050">
    <property type="entry name" value="DNA_photolyase_N"/>
</dbReference>
<comment type="cofactor">
    <cofactor evidence="6">
        <name>(6R)-5,10-methylene-5,6,7,8-tetrahydrofolate</name>
        <dbReference type="ChEBI" id="CHEBI:15636"/>
    </cofactor>
    <text evidence="6">Binds 1 5,10-methenyltetrahydrofolate (MTHF) per subunit.</text>
</comment>
<evidence type="ECO:0000256" key="4">
    <source>
        <dbReference type="ARBA" id="ARBA00022827"/>
    </source>
</evidence>
<keyword evidence="5 6" id="KW-0157">Chromophore</keyword>
<dbReference type="Proteomes" id="UP001320609">
    <property type="component" value="Unassembled WGS sequence"/>
</dbReference>
<dbReference type="Pfam" id="PF03441">
    <property type="entry name" value="FAD_binding_7"/>
    <property type="match status" value="1"/>
</dbReference>
<keyword evidence="3 6" id="KW-0285">Flavoprotein</keyword>
<comment type="similarity">
    <text evidence="1 6">Belongs to the DNA photolyase class-1 family.</text>
</comment>
<keyword evidence="9" id="KW-1185">Reference proteome</keyword>
<feature type="domain" description="Photolyase/cryptochrome alpha/beta" evidence="7">
    <location>
        <begin position="4"/>
        <end position="144"/>
    </location>
</feature>